<dbReference type="InterPro" id="IPR029044">
    <property type="entry name" value="Nucleotide-diphossugar_trans"/>
</dbReference>
<name>A0A222MWB3_9BACT</name>
<keyword evidence="1" id="KW-0328">Glycosyltransferase</keyword>
<dbReference type="Pfam" id="PF00535">
    <property type="entry name" value="Glycos_transf_2"/>
    <property type="match status" value="1"/>
</dbReference>
<dbReference type="EMBL" id="CP022347">
    <property type="protein sequence ID" value="ASQ29948.1"/>
    <property type="molecule type" value="Genomic_DNA"/>
</dbReference>
<dbReference type="SUPFAM" id="SSF53448">
    <property type="entry name" value="Nucleotide-diphospho-sugar transferases"/>
    <property type="match status" value="1"/>
</dbReference>
<organism evidence="4 5">
    <name type="scientific">Campylobacter avium LMG 24591</name>
    <dbReference type="NCBI Taxonomy" id="522484"/>
    <lineage>
        <taxon>Bacteria</taxon>
        <taxon>Pseudomonadati</taxon>
        <taxon>Campylobacterota</taxon>
        <taxon>Epsilonproteobacteria</taxon>
        <taxon>Campylobacterales</taxon>
        <taxon>Campylobacteraceae</taxon>
        <taxon>Campylobacter</taxon>
    </lineage>
</organism>
<dbReference type="CDD" id="cd00761">
    <property type="entry name" value="Glyco_tranf_GTA_type"/>
    <property type="match status" value="1"/>
</dbReference>
<sequence length="719" mass="84031">MKDKNNINDLINTKANEEKIENNISPKVSIIVPIYNVEKYLRQCLDSIVNQSLKDIEIILVDDGSTDSCPSICDEYASKDKRIIVIHKENKGLGAAYNTGLDIAKGEYIGFVESDDFIELNMYEELYKRAVETGVEVVIGGFYFVNNGVKKPETSILNSVNKDIFDVYSCPQMLNTHSSVWSKIYKKDFLNKNNIKFNDFNSENFGYYCDIPFWTTICCVCNKFSKVDKILYNYRIDNPNASSVNSRNDSTLLNIIPALHDTLNISKTYNKYEQLKENIVFCIAYTAIRYFFNIDYKYKKEFFDKFRKLALELDVNDNFKFLLFDMKIRRHILAKDLLNACLNNDYDAIYTQLLDAQLNSKDRFKKRLDYRLGCVLAHSCKNIRNFIMLPYDLANEYKSYKKEYIEEFVPLDKCIDYKHSIPLKNHLSYILGSELVKTKNIRSALTLPFRLGKALINKKKAKPQPTLINISTQLNELQTMMYELRSDVLASVIHPNVFSEYRNLHANEDIVLFGNGASANYYKIIKNAIHIGVNRAFKMNKINFKYFFVQHALYPEGSYELEQYIEDNKNTSFFLGMLPVTFTWNNTHYRHNPDIYAKFKNVKPYIIRKHGKIWATDISYEPIGDFESVIFAALQFACYLNAKRIYLVGCDCSTSYFYKTKQHEQIMYHSQINTWKAIKPLIQRLYPHIQIISINPIGLKDVFKDVYTDEFKKDFRCFT</sequence>
<proteinExistence type="predicted"/>
<dbReference type="InterPro" id="IPR001173">
    <property type="entry name" value="Glyco_trans_2-like"/>
</dbReference>
<protein>
    <submittedName>
        <fullName evidence="4">Glycosyltransferase, family 2</fullName>
    </submittedName>
</protein>
<dbReference type="RefSeq" id="WP_094324737.1">
    <property type="nucleotide sequence ID" value="NZ_CP022347.1"/>
</dbReference>
<keyword evidence="5" id="KW-1185">Reference proteome</keyword>
<evidence type="ECO:0000313" key="5">
    <source>
        <dbReference type="Proteomes" id="UP000201169"/>
    </source>
</evidence>
<evidence type="ECO:0000256" key="2">
    <source>
        <dbReference type="ARBA" id="ARBA00022679"/>
    </source>
</evidence>
<dbReference type="AlphaFoldDB" id="A0A222MWB3"/>
<dbReference type="OrthoDB" id="5396343at2"/>
<dbReference type="Proteomes" id="UP000201169">
    <property type="component" value="Chromosome"/>
</dbReference>
<dbReference type="PANTHER" id="PTHR22916:SF51">
    <property type="entry name" value="GLYCOSYLTRANSFERASE EPSH-RELATED"/>
    <property type="match status" value="1"/>
</dbReference>
<evidence type="ECO:0000313" key="4">
    <source>
        <dbReference type="EMBL" id="ASQ29948.1"/>
    </source>
</evidence>
<dbReference type="KEGG" id="cavi:CAV_0277"/>
<reference evidence="4 5" key="1">
    <citation type="submission" date="2017-07" db="EMBL/GenBank/DDBJ databases">
        <title>Analysis of two Campylobacter avium genomes and identification of a novel hippuricase gene.</title>
        <authorList>
            <person name="Miller W.G."/>
            <person name="Chapman M.H."/>
            <person name="Yee E."/>
            <person name="Revez J."/>
            <person name="Bono J.L."/>
            <person name="Rossi M."/>
        </authorList>
    </citation>
    <scope>NUCLEOTIDE SEQUENCE [LARGE SCALE GENOMIC DNA]</scope>
    <source>
        <strain evidence="4 5">LMG 24591</strain>
    </source>
</reference>
<gene>
    <name evidence="4" type="ORF">CAV_0277</name>
</gene>
<keyword evidence="2 4" id="KW-0808">Transferase</keyword>
<dbReference type="PANTHER" id="PTHR22916">
    <property type="entry name" value="GLYCOSYLTRANSFERASE"/>
    <property type="match status" value="1"/>
</dbReference>
<dbReference type="Gene3D" id="3.90.550.10">
    <property type="entry name" value="Spore Coat Polysaccharide Biosynthesis Protein SpsA, Chain A"/>
    <property type="match status" value="1"/>
</dbReference>
<evidence type="ECO:0000256" key="1">
    <source>
        <dbReference type="ARBA" id="ARBA00022676"/>
    </source>
</evidence>
<accession>A0A222MWB3</accession>
<feature type="domain" description="Glycosyltransferase 2-like" evidence="3">
    <location>
        <begin position="29"/>
        <end position="157"/>
    </location>
</feature>
<evidence type="ECO:0000259" key="3">
    <source>
        <dbReference type="Pfam" id="PF00535"/>
    </source>
</evidence>
<dbReference type="GO" id="GO:0016758">
    <property type="term" value="F:hexosyltransferase activity"/>
    <property type="evidence" value="ECO:0007669"/>
    <property type="project" value="UniProtKB-ARBA"/>
</dbReference>